<feature type="compositionally biased region" description="Polar residues" evidence="1">
    <location>
        <begin position="61"/>
        <end position="74"/>
    </location>
</feature>
<name>A0A068RJ24_9FUNG</name>
<comment type="caution">
    <text evidence="2">The sequence shown here is derived from an EMBL/GenBank/DDBJ whole genome shotgun (WGS) entry which is preliminary data.</text>
</comment>
<accession>A0A068RJ24</accession>
<keyword evidence="3" id="KW-1185">Reference proteome</keyword>
<dbReference type="Proteomes" id="UP000027586">
    <property type="component" value="Unassembled WGS sequence"/>
</dbReference>
<dbReference type="VEuPathDB" id="FungiDB:LCOR_01371.1"/>
<dbReference type="STRING" id="1263082.A0A068RJ24"/>
<organism evidence="2 3">
    <name type="scientific">Lichtheimia corymbifera JMRC:FSU:9682</name>
    <dbReference type="NCBI Taxonomy" id="1263082"/>
    <lineage>
        <taxon>Eukaryota</taxon>
        <taxon>Fungi</taxon>
        <taxon>Fungi incertae sedis</taxon>
        <taxon>Mucoromycota</taxon>
        <taxon>Mucoromycotina</taxon>
        <taxon>Mucoromycetes</taxon>
        <taxon>Mucorales</taxon>
        <taxon>Lichtheimiaceae</taxon>
        <taxon>Lichtheimia</taxon>
    </lineage>
</organism>
<evidence type="ECO:0000256" key="1">
    <source>
        <dbReference type="SAM" id="MobiDB-lite"/>
    </source>
</evidence>
<dbReference type="EMBL" id="CBTN010000003">
    <property type="protein sequence ID" value="CDH49632.1"/>
    <property type="molecule type" value="Genomic_DNA"/>
</dbReference>
<dbReference type="AlphaFoldDB" id="A0A068RJ24"/>
<protein>
    <submittedName>
        <fullName evidence="2">Uncharacterized protein</fullName>
    </submittedName>
</protein>
<dbReference type="OrthoDB" id="4327079at2759"/>
<gene>
    <name evidence="2" type="ORF">LCOR_01371.1</name>
</gene>
<proteinExistence type="predicted"/>
<evidence type="ECO:0000313" key="3">
    <source>
        <dbReference type="Proteomes" id="UP000027586"/>
    </source>
</evidence>
<sequence length="74" mass="8175">MMTITSLNSPVVHAGYKSVVNFGLLPQPPQARANDNLWPQVARVRIDHGHNKVQAHFGKDPQNTVSCPRSVSRC</sequence>
<feature type="region of interest" description="Disordered" evidence="1">
    <location>
        <begin position="54"/>
        <end position="74"/>
    </location>
</feature>
<evidence type="ECO:0000313" key="2">
    <source>
        <dbReference type="EMBL" id="CDH49632.1"/>
    </source>
</evidence>
<reference evidence="2" key="1">
    <citation type="submission" date="2013-08" db="EMBL/GenBank/DDBJ databases">
        <title>Gene expansion shapes genome architecture in the human pathogen Lichtheimia corymbifera: an evolutionary genomics analysis in the ancient terrestrial Mucorales (Mucoromycotina).</title>
        <authorList>
            <person name="Schwartze V.U."/>
            <person name="Winter S."/>
            <person name="Shelest E."/>
            <person name="Marcet-Houben M."/>
            <person name="Horn F."/>
            <person name="Wehner S."/>
            <person name="Hoffmann K."/>
            <person name="Riege K."/>
            <person name="Sammeth M."/>
            <person name="Nowrousian M."/>
            <person name="Valiante V."/>
            <person name="Linde J."/>
            <person name="Jacobsen I.D."/>
            <person name="Marz M."/>
            <person name="Brakhage A.A."/>
            <person name="Gabaldon T."/>
            <person name="Bocker S."/>
            <person name="Voigt K."/>
        </authorList>
    </citation>
    <scope>NUCLEOTIDE SEQUENCE [LARGE SCALE GENOMIC DNA]</scope>
    <source>
        <strain evidence="2">FSU 9682</strain>
    </source>
</reference>